<dbReference type="PANTHER" id="PTHR11575">
    <property type="entry name" value="5'-NUCLEOTIDASE-RELATED"/>
    <property type="match status" value="1"/>
</dbReference>
<dbReference type="InterPro" id="IPR006179">
    <property type="entry name" value="5_nucleotidase/apyrase"/>
</dbReference>
<feature type="domain" description="5'-Nucleotidase C-terminal" evidence="1">
    <location>
        <begin position="99"/>
        <end position="228"/>
    </location>
</feature>
<dbReference type="SUPFAM" id="SSF56300">
    <property type="entry name" value="Metallo-dependent phosphatases"/>
    <property type="match status" value="1"/>
</dbReference>
<evidence type="ECO:0000259" key="1">
    <source>
        <dbReference type="Pfam" id="PF02872"/>
    </source>
</evidence>
<organism evidence="2 3">
    <name type="scientific">Paracoccus albicereus</name>
    <dbReference type="NCBI Taxonomy" id="2922394"/>
    <lineage>
        <taxon>Bacteria</taxon>
        <taxon>Pseudomonadati</taxon>
        <taxon>Pseudomonadota</taxon>
        <taxon>Alphaproteobacteria</taxon>
        <taxon>Rhodobacterales</taxon>
        <taxon>Paracoccaceae</taxon>
        <taxon>Paracoccus</taxon>
    </lineage>
</organism>
<protein>
    <submittedName>
        <fullName evidence="2">5'-nucleotidase C-terminal domain-containing protein</fullName>
    </submittedName>
</protein>
<evidence type="ECO:0000313" key="3">
    <source>
        <dbReference type="Proteomes" id="UP001203945"/>
    </source>
</evidence>
<name>A0ABT1MW85_9RHOB</name>
<dbReference type="InterPro" id="IPR036907">
    <property type="entry name" value="5'-Nucleotdase_C_sf"/>
</dbReference>
<dbReference type="PANTHER" id="PTHR11575:SF24">
    <property type="entry name" value="5'-NUCLEOTIDASE"/>
    <property type="match status" value="1"/>
</dbReference>
<dbReference type="Proteomes" id="UP001203945">
    <property type="component" value="Unassembled WGS sequence"/>
</dbReference>
<dbReference type="RefSeq" id="WP_255330958.1">
    <property type="nucleotide sequence ID" value="NZ_JAKZEU010000007.1"/>
</dbReference>
<dbReference type="InterPro" id="IPR008334">
    <property type="entry name" value="5'-Nucleotdase_C"/>
</dbReference>
<evidence type="ECO:0000313" key="2">
    <source>
        <dbReference type="EMBL" id="MCQ0971944.1"/>
    </source>
</evidence>
<gene>
    <name evidence="2" type="ORF">MLD63_16090</name>
</gene>
<keyword evidence="3" id="KW-1185">Reference proteome</keyword>
<comment type="caution">
    <text evidence="2">The sequence shown here is derived from an EMBL/GenBank/DDBJ whole genome shotgun (WGS) entry which is preliminary data.</text>
</comment>
<reference evidence="2 3" key="1">
    <citation type="submission" date="2022-03" db="EMBL/GenBank/DDBJ databases">
        <authorList>
            <person name="He Y."/>
        </authorList>
    </citation>
    <scope>NUCLEOTIDE SEQUENCE [LARGE SCALE GENOMIC DNA]</scope>
    <source>
        <strain evidence="2 3">TK19116</strain>
    </source>
</reference>
<dbReference type="SUPFAM" id="SSF55816">
    <property type="entry name" value="5'-nucleotidase (syn. UDP-sugar hydrolase), C-terminal domain"/>
    <property type="match status" value="1"/>
</dbReference>
<dbReference type="Gene3D" id="3.90.780.10">
    <property type="entry name" value="5'-Nucleotidase, C-terminal domain"/>
    <property type="match status" value="1"/>
</dbReference>
<sequence>MDGLDVILSGHTHNRLDRPWFVNGALLIQSGCHGSFLGRLDLDLAGRQITAHRHALIAIDDSLPSDPVVDALVQNAVAETSHLHNDIVGHSAELLHRMTCLDAPMDDVLLDAIAAASETQIAFSNGWRYGAPIPPGPVTAHDLACIVPTDPPIETVHLTGAEIVEMMEQNLEATFCADPFGQRGGYVKRFRGLTLNVKLENPPMRRIEMAFGPDGGLLDQDASYRCAFITMQGVPQRFGEDRSQVGVSATEALRLWFVGFDRANPEMLGRLRVV</sequence>
<proteinExistence type="predicted"/>
<dbReference type="Pfam" id="PF02872">
    <property type="entry name" value="5_nucleotid_C"/>
    <property type="match status" value="1"/>
</dbReference>
<dbReference type="InterPro" id="IPR029052">
    <property type="entry name" value="Metallo-depent_PP-like"/>
</dbReference>
<accession>A0ABT1MW85</accession>
<dbReference type="EMBL" id="JAKZEU010000007">
    <property type="protein sequence ID" value="MCQ0971944.1"/>
    <property type="molecule type" value="Genomic_DNA"/>
</dbReference>
<dbReference type="Gene3D" id="3.60.21.10">
    <property type="match status" value="1"/>
</dbReference>